<dbReference type="EMBL" id="BAAAUV010000015">
    <property type="protein sequence ID" value="GAA3225863.1"/>
    <property type="molecule type" value="Genomic_DNA"/>
</dbReference>
<dbReference type="SUPFAM" id="SSF56281">
    <property type="entry name" value="Metallo-hydrolase/oxidoreductase"/>
    <property type="match status" value="1"/>
</dbReference>
<proteinExistence type="predicted"/>
<dbReference type="RefSeq" id="WP_344833507.1">
    <property type="nucleotide sequence ID" value="NZ_BAAAUV010000015.1"/>
</dbReference>
<reference evidence="3" key="1">
    <citation type="journal article" date="2019" name="Int. J. Syst. Evol. Microbiol.">
        <title>The Global Catalogue of Microorganisms (GCM) 10K type strain sequencing project: providing services to taxonomists for standard genome sequencing and annotation.</title>
        <authorList>
            <consortium name="The Broad Institute Genomics Platform"/>
            <consortium name="The Broad Institute Genome Sequencing Center for Infectious Disease"/>
            <person name="Wu L."/>
            <person name="Ma J."/>
        </authorList>
    </citation>
    <scope>NUCLEOTIDE SEQUENCE [LARGE SCALE GENOMIC DNA]</scope>
    <source>
        <strain evidence="3">JCM 9377</strain>
    </source>
</reference>
<protein>
    <submittedName>
        <fullName evidence="2">MBL fold metallo-hydrolase</fullName>
    </submittedName>
</protein>
<dbReference type="Proteomes" id="UP001501237">
    <property type="component" value="Unassembled WGS sequence"/>
</dbReference>
<evidence type="ECO:0000313" key="3">
    <source>
        <dbReference type="Proteomes" id="UP001501237"/>
    </source>
</evidence>
<dbReference type="PANTHER" id="PTHR43546">
    <property type="entry name" value="UPF0173 METAL-DEPENDENT HYDROLASE MJ1163-RELATED"/>
    <property type="match status" value="1"/>
</dbReference>
<dbReference type="InterPro" id="IPR036866">
    <property type="entry name" value="RibonucZ/Hydroxyglut_hydro"/>
</dbReference>
<keyword evidence="3" id="KW-1185">Reference proteome</keyword>
<organism evidence="2 3">
    <name type="scientific">Actinocorallia longicatena</name>
    <dbReference type="NCBI Taxonomy" id="111803"/>
    <lineage>
        <taxon>Bacteria</taxon>
        <taxon>Bacillati</taxon>
        <taxon>Actinomycetota</taxon>
        <taxon>Actinomycetes</taxon>
        <taxon>Streptosporangiales</taxon>
        <taxon>Thermomonosporaceae</taxon>
        <taxon>Actinocorallia</taxon>
    </lineage>
</organism>
<accession>A0ABP6QIV8</accession>
<dbReference type="InterPro" id="IPR050114">
    <property type="entry name" value="UPF0173_UPF0282_UlaG_hydrolase"/>
</dbReference>
<sequence>MRLVKYPHACVRLETSEGVLVIDPGLFSGPDALTGADVLFITHLHMDHLDTEGVKALAAKRPDLKIYGPPSLVDELGDTPFVVVQDGDTITTLGIAATVHGEKHAEIHRSIPLIENVGYYIDGLYHPGDSFTVPDRPVGTLLAPIGAPWLKLSEAADFIDAVAPRIVHPIHDAVLSEAGQTVADRLLGTVTKPEYVRLGPGDSLEL</sequence>
<dbReference type="PANTHER" id="PTHR43546:SF3">
    <property type="entry name" value="UPF0173 METAL-DEPENDENT HYDROLASE MJ1163"/>
    <property type="match status" value="1"/>
</dbReference>
<comment type="caution">
    <text evidence="2">The sequence shown here is derived from an EMBL/GenBank/DDBJ whole genome shotgun (WGS) entry which is preliminary data.</text>
</comment>
<dbReference type="SMART" id="SM00849">
    <property type="entry name" value="Lactamase_B"/>
    <property type="match status" value="1"/>
</dbReference>
<gene>
    <name evidence="2" type="ORF">GCM10010468_53790</name>
</gene>
<name>A0ABP6QIV8_9ACTN</name>
<dbReference type="InterPro" id="IPR001279">
    <property type="entry name" value="Metallo-B-lactamas"/>
</dbReference>
<evidence type="ECO:0000259" key="1">
    <source>
        <dbReference type="SMART" id="SM00849"/>
    </source>
</evidence>
<evidence type="ECO:0000313" key="2">
    <source>
        <dbReference type="EMBL" id="GAA3225863.1"/>
    </source>
</evidence>
<dbReference type="Pfam" id="PF13483">
    <property type="entry name" value="Lactamase_B_3"/>
    <property type="match status" value="1"/>
</dbReference>
<feature type="domain" description="Metallo-beta-lactamase" evidence="1">
    <location>
        <begin position="7"/>
        <end position="171"/>
    </location>
</feature>
<dbReference type="Gene3D" id="3.60.15.10">
    <property type="entry name" value="Ribonuclease Z/Hydroxyacylglutathione hydrolase-like"/>
    <property type="match status" value="1"/>
</dbReference>